<dbReference type="EMBL" id="MU003496">
    <property type="protein sequence ID" value="KAF2475107.1"/>
    <property type="molecule type" value="Genomic_DNA"/>
</dbReference>
<sequence length="405" mass="46855">MNFLGPSYPIFRIPRGFRIPGLEELCAVLDPLSNMLESSGFLLCYLITSHSLSFPGRAKFLPFTYRPALCRRATILTKPMALPCYHDSINKHLPPVSKYRASSDFSENSSQPPSPALLPLPQITPFSQASYFSMWKKSLKYSLFQQFLRTLLPLCEISKYGLDAHKAFTFQRYTCASPPALHLLYTSTSQGVTLKSHTLKSMFSFDETIPNTPTPRPDIFKPKCPYRLASLREWNENEGLKIENLEWLEAEHVEQFYYRRVRLHEECEPKWNLVRPELHIHRLQNGNRIEDPTRSSFLDRSAPKALEVLGWEKKAGRFLEDDSQRGLFFQIQRIHLLPVATCTTLVKTCILPRSRKMALKDCRNNSCLVTLLWETARRPEKALESFQELPLCCDQMKELRLDVLH</sequence>
<organism evidence="1 2">
    <name type="scientific">Lindgomyces ingoldianus</name>
    <dbReference type="NCBI Taxonomy" id="673940"/>
    <lineage>
        <taxon>Eukaryota</taxon>
        <taxon>Fungi</taxon>
        <taxon>Dikarya</taxon>
        <taxon>Ascomycota</taxon>
        <taxon>Pezizomycotina</taxon>
        <taxon>Dothideomycetes</taxon>
        <taxon>Pleosporomycetidae</taxon>
        <taxon>Pleosporales</taxon>
        <taxon>Lindgomycetaceae</taxon>
        <taxon>Lindgomyces</taxon>
    </lineage>
</organism>
<gene>
    <name evidence="1" type="ORF">BDR25DRAFT_350517</name>
</gene>
<dbReference type="Proteomes" id="UP000799755">
    <property type="component" value="Unassembled WGS sequence"/>
</dbReference>
<evidence type="ECO:0000313" key="1">
    <source>
        <dbReference type="EMBL" id="KAF2475107.1"/>
    </source>
</evidence>
<protein>
    <submittedName>
        <fullName evidence="1">Uncharacterized protein</fullName>
    </submittedName>
</protein>
<keyword evidence="2" id="KW-1185">Reference proteome</keyword>
<proteinExistence type="predicted"/>
<reference evidence="1" key="1">
    <citation type="journal article" date="2020" name="Stud. Mycol.">
        <title>101 Dothideomycetes genomes: a test case for predicting lifestyles and emergence of pathogens.</title>
        <authorList>
            <person name="Haridas S."/>
            <person name="Albert R."/>
            <person name="Binder M."/>
            <person name="Bloem J."/>
            <person name="Labutti K."/>
            <person name="Salamov A."/>
            <person name="Andreopoulos B."/>
            <person name="Baker S."/>
            <person name="Barry K."/>
            <person name="Bills G."/>
            <person name="Bluhm B."/>
            <person name="Cannon C."/>
            <person name="Castanera R."/>
            <person name="Culley D."/>
            <person name="Daum C."/>
            <person name="Ezra D."/>
            <person name="Gonzalez J."/>
            <person name="Henrissat B."/>
            <person name="Kuo A."/>
            <person name="Liang C."/>
            <person name="Lipzen A."/>
            <person name="Lutzoni F."/>
            <person name="Magnuson J."/>
            <person name="Mondo S."/>
            <person name="Nolan M."/>
            <person name="Ohm R."/>
            <person name="Pangilinan J."/>
            <person name="Park H.-J."/>
            <person name="Ramirez L."/>
            <person name="Alfaro M."/>
            <person name="Sun H."/>
            <person name="Tritt A."/>
            <person name="Yoshinaga Y."/>
            <person name="Zwiers L.-H."/>
            <person name="Turgeon B."/>
            <person name="Goodwin S."/>
            <person name="Spatafora J."/>
            <person name="Crous P."/>
            <person name="Grigoriev I."/>
        </authorList>
    </citation>
    <scope>NUCLEOTIDE SEQUENCE</scope>
    <source>
        <strain evidence="1">ATCC 200398</strain>
    </source>
</reference>
<evidence type="ECO:0000313" key="2">
    <source>
        <dbReference type="Proteomes" id="UP000799755"/>
    </source>
</evidence>
<accession>A0ACB6R9B3</accession>
<name>A0ACB6R9B3_9PLEO</name>
<comment type="caution">
    <text evidence="1">The sequence shown here is derived from an EMBL/GenBank/DDBJ whole genome shotgun (WGS) entry which is preliminary data.</text>
</comment>